<comment type="caution">
    <text evidence="1">The sequence shown here is derived from an EMBL/GenBank/DDBJ whole genome shotgun (WGS) entry which is preliminary data.</text>
</comment>
<evidence type="ECO:0000313" key="2">
    <source>
        <dbReference type="Proteomes" id="UP001159641"/>
    </source>
</evidence>
<sequence>MNCVRRSRASYGLRRFAPARLTGPCSCAVTESSLPHMDAHLVWTFYSYDHIPLLSTDALPKINDVHSSNL</sequence>
<keyword evidence="2" id="KW-1185">Reference proteome</keyword>
<proteinExistence type="predicted"/>
<evidence type="ECO:0000313" key="1">
    <source>
        <dbReference type="EMBL" id="KAJ8793731.1"/>
    </source>
</evidence>
<organism evidence="1 2">
    <name type="scientific">Eschrichtius robustus</name>
    <name type="common">California gray whale</name>
    <name type="synonym">Eschrichtius gibbosus</name>
    <dbReference type="NCBI Taxonomy" id="9764"/>
    <lineage>
        <taxon>Eukaryota</taxon>
        <taxon>Metazoa</taxon>
        <taxon>Chordata</taxon>
        <taxon>Craniata</taxon>
        <taxon>Vertebrata</taxon>
        <taxon>Euteleostomi</taxon>
        <taxon>Mammalia</taxon>
        <taxon>Eutheria</taxon>
        <taxon>Laurasiatheria</taxon>
        <taxon>Artiodactyla</taxon>
        <taxon>Whippomorpha</taxon>
        <taxon>Cetacea</taxon>
        <taxon>Mysticeti</taxon>
        <taxon>Eschrichtiidae</taxon>
        <taxon>Eschrichtius</taxon>
    </lineage>
</organism>
<dbReference type="Proteomes" id="UP001159641">
    <property type="component" value="Unassembled WGS sequence"/>
</dbReference>
<gene>
    <name evidence="1" type="ORF">J1605_003542</name>
</gene>
<dbReference type="EMBL" id="JAIQCJ010000944">
    <property type="protein sequence ID" value="KAJ8793731.1"/>
    <property type="molecule type" value="Genomic_DNA"/>
</dbReference>
<name>A0AB34HRP3_ESCRO</name>
<accession>A0AB34HRP3</accession>
<dbReference type="AlphaFoldDB" id="A0AB34HRP3"/>
<reference evidence="1 2" key="1">
    <citation type="submission" date="2022-11" db="EMBL/GenBank/DDBJ databases">
        <title>Whole genome sequence of Eschrichtius robustus ER-17-0199.</title>
        <authorList>
            <person name="Bruniche-Olsen A."/>
            <person name="Black A.N."/>
            <person name="Fields C.J."/>
            <person name="Walden K."/>
            <person name="Dewoody J.A."/>
        </authorList>
    </citation>
    <scope>NUCLEOTIDE SEQUENCE [LARGE SCALE GENOMIC DNA]</scope>
    <source>
        <strain evidence="1">ER-17-0199</strain>
        <tissue evidence="1">Blubber</tissue>
    </source>
</reference>
<protein>
    <submittedName>
        <fullName evidence="1">Uncharacterized protein</fullName>
    </submittedName>
</protein>